<protein>
    <submittedName>
        <fullName evidence="4">NADP-dependent 3-hydroxy acid dehydrogenase YdfG</fullName>
    </submittedName>
</protein>
<dbReference type="InterPro" id="IPR036291">
    <property type="entry name" value="NAD(P)-bd_dom_sf"/>
</dbReference>
<evidence type="ECO:0000313" key="4">
    <source>
        <dbReference type="EMBL" id="PTW56594.1"/>
    </source>
</evidence>
<dbReference type="PROSITE" id="PS00061">
    <property type="entry name" value="ADH_SHORT"/>
    <property type="match status" value="1"/>
</dbReference>
<feature type="domain" description="Ketoreductase" evidence="3">
    <location>
        <begin position="6"/>
        <end position="181"/>
    </location>
</feature>
<comment type="caution">
    <text evidence="4">The sequence shown here is derived from an EMBL/GenBank/DDBJ whole genome shotgun (WGS) entry which is preliminary data.</text>
</comment>
<dbReference type="CDD" id="cd05233">
    <property type="entry name" value="SDR_c"/>
    <property type="match status" value="1"/>
</dbReference>
<dbReference type="PRINTS" id="PR00080">
    <property type="entry name" value="SDRFAMILY"/>
</dbReference>
<dbReference type="InterPro" id="IPR057326">
    <property type="entry name" value="KR_dom"/>
</dbReference>
<dbReference type="Pfam" id="PF00106">
    <property type="entry name" value="adh_short"/>
    <property type="match status" value="1"/>
</dbReference>
<evidence type="ECO:0000259" key="3">
    <source>
        <dbReference type="SMART" id="SM00822"/>
    </source>
</evidence>
<dbReference type="InterPro" id="IPR020904">
    <property type="entry name" value="Sc_DH/Rdtase_CS"/>
</dbReference>
<dbReference type="EMBL" id="QAYG01000011">
    <property type="protein sequence ID" value="PTW56594.1"/>
    <property type="molecule type" value="Genomic_DNA"/>
</dbReference>
<dbReference type="InterPro" id="IPR050259">
    <property type="entry name" value="SDR"/>
</dbReference>
<dbReference type="GO" id="GO:0032787">
    <property type="term" value="P:monocarboxylic acid metabolic process"/>
    <property type="evidence" value="ECO:0007669"/>
    <property type="project" value="UniProtKB-ARBA"/>
</dbReference>
<accession>A0A2T5UYL3</accession>
<sequence length="252" mass="25080">MSVSGRHALVTGGGSGVGAAIALALADAGAKVTIAGRREGPLAEVAARHASIFPVTGDVTDAAAVAAMVEAAVARNGSVEIAVANAGAATSAPFARMTADDLTSMLNVNLLGVVNVWQAVLGPMAEAGSGRLLAIASTAGLKGYPYVSGYCAAKHGVIGLTRSLALELAPTGITVNAVCPGYTETPMLEETLANIMAKTGRSREEAAAILVKGNPQGRFIQPREVADAVLWLCGEGAASVTGQAISVSGGET</sequence>
<keyword evidence="5" id="KW-1185">Reference proteome</keyword>
<comment type="similarity">
    <text evidence="1 2">Belongs to the short-chain dehydrogenases/reductases (SDR) family.</text>
</comment>
<organism evidence="4 5">
    <name type="scientific">Breoghania corrubedonensis</name>
    <dbReference type="NCBI Taxonomy" id="665038"/>
    <lineage>
        <taxon>Bacteria</taxon>
        <taxon>Pseudomonadati</taxon>
        <taxon>Pseudomonadota</taxon>
        <taxon>Alphaproteobacteria</taxon>
        <taxon>Hyphomicrobiales</taxon>
        <taxon>Stappiaceae</taxon>
        <taxon>Breoghania</taxon>
    </lineage>
</organism>
<dbReference type="SUPFAM" id="SSF51735">
    <property type="entry name" value="NAD(P)-binding Rossmann-fold domains"/>
    <property type="match status" value="1"/>
</dbReference>
<dbReference type="RefSeq" id="WP_107991635.1">
    <property type="nucleotide sequence ID" value="NZ_QAYG01000011.1"/>
</dbReference>
<gene>
    <name evidence="4" type="ORF">C8N35_11157</name>
</gene>
<reference evidence="4 5" key="1">
    <citation type="submission" date="2018-04" db="EMBL/GenBank/DDBJ databases">
        <title>Genomic Encyclopedia of Archaeal and Bacterial Type Strains, Phase II (KMG-II): from individual species to whole genera.</title>
        <authorList>
            <person name="Goeker M."/>
        </authorList>
    </citation>
    <scope>NUCLEOTIDE SEQUENCE [LARGE SCALE GENOMIC DNA]</scope>
    <source>
        <strain evidence="4 5">DSM 23382</strain>
    </source>
</reference>
<dbReference type="PANTHER" id="PTHR42879">
    <property type="entry name" value="3-OXOACYL-(ACYL-CARRIER-PROTEIN) REDUCTASE"/>
    <property type="match status" value="1"/>
</dbReference>
<dbReference type="FunFam" id="3.40.50.720:FF:000084">
    <property type="entry name" value="Short-chain dehydrogenase reductase"/>
    <property type="match status" value="1"/>
</dbReference>
<dbReference type="InterPro" id="IPR002347">
    <property type="entry name" value="SDR_fam"/>
</dbReference>
<evidence type="ECO:0000313" key="5">
    <source>
        <dbReference type="Proteomes" id="UP000244081"/>
    </source>
</evidence>
<dbReference type="PRINTS" id="PR00081">
    <property type="entry name" value="GDHRDH"/>
</dbReference>
<proteinExistence type="inferred from homology"/>
<dbReference type="SMART" id="SM00822">
    <property type="entry name" value="PKS_KR"/>
    <property type="match status" value="1"/>
</dbReference>
<evidence type="ECO:0000256" key="1">
    <source>
        <dbReference type="ARBA" id="ARBA00006484"/>
    </source>
</evidence>
<dbReference type="AlphaFoldDB" id="A0A2T5UYL3"/>
<dbReference type="PANTHER" id="PTHR42879:SF2">
    <property type="entry name" value="3-OXOACYL-[ACYL-CARRIER-PROTEIN] REDUCTASE FABG"/>
    <property type="match status" value="1"/>
</dbReference>
<dbReference type="Gene3D" id="3.40.50.720">
    <property type="entry name" value="NAD(P)-binding Rossmann-like Domain"/>
    <property type="match status" value="1"/>
</dbReference>
<dbReference type="OrthoDB" id="9804774at2"/>
<evidence type="ECO:0000256" key="2">
    <source>
        <dbReference type="RuleBase" id="RU000363"/>
    </source>
</evidence>
<dbReference type="Proteomes" id="UP000244081">
    <property type="component" value="Unassembled WGS sequence"/>
</dbReference>
<name>A0A2T5UYL3_9HYPH</name>